<evidence type="ECO:0000313" key="3">
    <source>
        <dbReference type="Proteomes" id="UP001597295"/>
    </source>
</evidence>
<feature type="signal peptide" evidence="1">
    <location>
        <begin position="1"/>
        <end position="32"/>
    </location>
</feature>
<evidence type="ECO:0000313" key="2">
    <source>
        <dbReference type="EMBL" id="MFD2264366.1"/>
    </source>
</evidence>
<evidence type="ECO:0000256" key="1">
    <source>
        <dbReference type="SAM" id="SignalP"/>
    </source>
</evidence>
<organism evidence="2 3">
    <name type="scientific">Lacibacterium aquatile</name>
    <dbReference type="NCBI Taxonomy" id="1168082"/>
    <lineage>
        <taxon>Bacteria</taxon>
        <taxon>Pseudomonadati</taxon>
        <taxon>Pseudomonadota</taxon>
        <taxon>Alphaproteobacteria</taxon>
        <taxon>Rhodospirillales</taxon>
        <taxon>Rhodospirillaceae</taxon>
    </lineage>
</organism>
<feature type="chain" id="PRO_5046715623" description="Secreted protein" evidence="1">
    <location>
        <begin position="33"/>
        <end position="112"/>
    </location>
</feature>
<keyword evidence="1" id="KW-0732">Signal</keyword>
<proteinExistence type="predicted"/>
<evidence type="ECO:0008006" key="4">
    <source>
        <dbReference type="Google" id="ProtNLM"/>
    </source>
</evidence>
<name>A0ABW5DY55_9PROT</name>
<comment type="caution">
    <text evidence="2">The sequence shown here is derived from an EMBL/GenBank/DDBJ whole genome shotgun (WGS) entry which is preliminary data.</text>
</comment>
<keyword evidence="3" id="KW-1185">Reference proteome</keyword>
<dbReference type="EMBL" id="JBHUIP010000013">
    <property type="protein sequence ID" value="MFD2264366.1"/>
    <property type="molecule type" value="Genomic_DNA"/>
</dbReference>
<sequence>MTPVTENFNRRRFFTCSGVALAGAALPIAAHALSIEPLDADARLEFAKRCGGDPNHDALMADVRAALQGKAPPDQAAELLATVERAPRCPLCGCPMPVASVDPKQPAPSPLK</sequence>
<reference evidence="3" key="1">
    <citation type="journal article" date="2019" name="Int. J. Syst. Evol. Microbiol.">
        <title>The Global Catalogue of Microorganisms (GCM) 10K type strain sequencing project: providing services to taxonomists for standard genome sequencing and annotation.</title>
        <authorList>
            <consortium name="The Broad Institute Genomics Platform"/>
            <consortium name="The Broad Institute Genome Sequencing Center for Infectious Disease"/>
            <person name="Wu L."/>
            <person name="Ma J."/>
        </authorList>
    </citation>
    <scope>NUCLEOTIDE SEQUENCE [LARGE SCALE GENOMIC DNA]</scope>
    <source>
        <strain evidence="3">CGMCC 1.19062</strain>
    </source>
</reference>
<protein>
    <recommendedName>
        <fullName evidence="4">Secreted protein</fullName>
    </recommendedName>
</protein>
<dbReference type="PROSITE" id="PS51318">
    <property type="entry name" value="TAT"/>
    <property type="match status" value="1"/>
</dbReference>
<accession>A0ABW5DY55</accession>
<gene>
    <name evidence="2" type="ORF">ACFSM5_15790</name>
</gene>
<dbReference type="Proteomes" id="UP001597295">
    <property type="component" value="Unassembled WGS sequence"/>
</dbReference>
<dbReference type="InterPro" id="IPR006311">
    <property type="entry name" value="TAT_signal"/>
</dbReference>
<dbReference type="RefSeq" id="WP_379877448.1">
    <property type="nucleotide sequence ID" value="NZ_JBHUIP010000013.1"/>
</dbReference>